<dbReference type="EMBL" id="PVWQ01000008">
    <property type="protein sequence ID" value="RDW74292.1"/>
    <property type="molecule type" value="Genomic_DNA"/>
</dbReference>
<keyword evidence="4" id="KW-1185">Reference proteome</keyword>
<evidence type="ECO:0000256" key="2">
    <source>
        <dbReference type="SAM" id="Phobius"/>
    </source>
</evidence>
<dbReference type="STRING" id="1810919.A0A3D8RJT0"/>
<name>A0A3D8RJT0_9EURO</name>
<gene>
    <name evidence="3" type="ORF">DSM5745_06954</name>
</gene>
<feature type="transmembrane region" description="Helical" evidence="2">
    <location>
        <begin position="569"/>
        <end position="593"/>
    </location>
</feature>
<feature type="compositionally biased region" description="Polar residues" evidence="1">
    <location>
        <begin position="296"/>
        <end position="308"/>
    </location>
</feature>
<feature type="region of interest" description="Disordered" evidence="1">
    <location>
        <begin position="280"/>
        <end position="338"/>
    </location>
</feature>
<sequence length="599" mass="67340">MDSTDCIDRLRLARSPAQILSGAANTVSGWIPEGVKKRWRQVNTFLQNHLQNPPTDYSSGNIPLVPISGVSGRTSPTAEDFRNETIESLFGAAKTRYFGVSVFADYIQTKCFRLASRPPPDIQNNVSRNGRSPTHSVDDFWEWCCNLTSAFRKLLLEGQPNYNPTMLEALSQLMEERGQSLDDKTEREKALAATAMMTTLACISTATMPELKDCSQSDNHAMETGSACEVSLYFGEMNRLGGWSADIQRSVREPFVHLHDGLRDFDSPVESPPALLINLQPNQEDLRDRLSPRTVPESSFSINPPSTQGDHHDPASPDALKSGDEIDPSPNQQASAASTHDELLYEARITFESLQRFGAISLKWVDTLSEHLKFDPGERQLSVFQFPSVCAARIDQANQFQMDTIITNAVLHPGHVVPDDMGNLQDQLKLYQEVLLTYRVLFGQSSGSRSLLKKELSKKKKLQPQGEDPTLRFVDPFLLKCATALPKGRPWEFNWATKELPLDSNLFPKAARGADGRIRDWNTYSSRDHFPVYGKKFLLLQAFANKHPPYSFWDYYQDRRYPKEHFESVVFLLFSIVGTAITLPQAIASFVTIEQAYGH</sequence>
<accession>A0A3D8RJT0</accession>
<proteinExistence type="predicted"/>
<comment type="caution">
    <text evidence="3">The sequence shown here is derived from an EMBL/GenBank/DDBJ whole genome shotgun (WGS) entry which is preliminary data.</text>
</comment>
<dbReference type="RefSeq" id="XP_026602060.1">
    <property type="nucleotide sequence ID" value="XM_026748970.1"/>
</dbReference>
<evidence type="ECO:0000313" key="3">
    <source>
        <dbReference type="EMBL" id="RDW74292.1"/>
    </source>
</evidence>
<keyword evidence="2" id="KW-0812">Transmembrane</keyword>
<keyword evidence="2" id="KW-1133">Transmembrane helix</keyword>
<evidence type="ECO:0000313" key="4">
    <source>
        <dbReference type="Proteomes" id="UP000256690"/>
    </source>
</evidence>
<dbReference type="Proteomes" id="UP000256690">
    <property type="component" value="Unassembled WGS sequence"/>
</dbReference>
<organism evidence="3 4">
    <name type="scientific">Aspergillus mulundensis</name>
    <dbReference type="NCBI Taxonomy" id="1810919"/>
    <lineage>
        <taxon>Eukaryota</taxon>
        <taxon>Fungi</taxon>
        <taxon>Dikarya</taxon>
        <taxon>Ascomycota</taxon>
        <taxon>Pezizomycotina</taxon>
        <taxon>Eurotiomycetes</taxon>
        <taxon>Eurotiomycetidae</taxon>
        <taxon>Eurotiales</taxon>
        <taxon>Aspergillaceae</taxon>
        <taxon>Aspergillus</taxon>
        <taxon>Aspergillus subgen. Nidulantes</taxon>
    </lineage>
</organism>
<dbReference type="AlphaFoldDB" id="A0A3D8RJT0"/>
<feature type="compositionally biased region" description="Polar residues" evidence="1">
    <location>
        <begin position="329"/>
        <end position="338"/>
    </location>
</feature>
<dbReference type="OrthoDB" id="5428890at2759"/>
<keyword evidence="2" id="KW-0472">Membrane</keyword>
<evidence type="ECO:0000256" key="1">
    <source>
        <dbReference type="SAM" id="MobiDB-lite"/>
    </source>
</evidence>
<reference evidence="3 4" key="1">
    <citation type="journal article" date="2018" name="IMA Fungus">
        <title>IMA Genome-F 9: Draft genome sequence of Annulohypoxylon stygium, Aspergillus mulundensis, Berkeleyomyces basicola (syn. Thielaviopsis basicola), Ceratocystis smalleyi, two Cercospora beticola strains, Coleophoma cylindrospora, Fusarium fracticaudum, Phialophora cf. hyalina, and Morchella septimelata.</title>
        <authorList>
            <person name="Wingfield B.D."/>
            <person name="Bills G.F."/>
            <person name="Dong Y."/>
            <person name="Huang W."/>
            <person name="Nel W.J."/>
            <person name="Swalarsk-Parry B.S."/>
            <person name="Vaghefi N."/>
            <person name="Wilken P.M."/>
            <person name="An Z."/>
            <person name="de Beer Z.W."/>
            <person name="De Vos L."/>
            <person name="Chen L."/>
            <person name="Duong T.A."/>
            <person name="Gao Y."/>
            <person name="Hammerbacher A."/>
            <person name="Kikkert J.R."/>
            <person name="Li Y."/>
            <person name="Li H."/>
            <person name="Li K."/>
            <person name="Li Q."/>
            <person name="Liu X."/>
            <person name="Ma X."/>
            <person name="Naidoo K."/>
            <person name="Pethybridge S.J."/>
            <person name="Sun J."/>
            <person name="Steenkamp E.T."/>
            <person name="van der Nest M.A."/>
            <person name="van Wyk S."/>
            <person name="Wingfield M.J."/>
            <person name="Xiong C."/>
            <person name="Yue Q."/>
            <person name="Zhang X."/>
        </authorList>
    </citation>
    <scope>NUCLEOTIDE SEQUENCE [LARGE SCALE GENOMIC DNA]</scope>
    <source>
        <strain evidence="3 4">DSM 5745</strain>
    </source>
</reference>
<dbReference type="GeneID" id="38117324"/>
<protein>
    <submittedName>
        <fullName evidence="3">Uncharacterized protein</fullName>
    </submittedName>
</protein>